<dbReference type="KEGG" id="rmr:Rmar_1243"/>
<reference evidence="1 2" key="1">
    <citation type="journal article" date="2009" name="Stand. Genomic Sci.">
        <title>Complete genome sequence of Rhodothermus marinus type strain (R-10).</title>
        <authorList>
            <person name="Nolan M."/>
            <person name="Tindall B.J."/>
            <person name="Pomrenke H."/>
            <person name="Lapidus A."/>
            <person name="Copeland A."/>
            <person name="Glavina Del Rio T."/>
            <person name="Lucas S."/>
            <person name="Chen F."/>
            <person name="Tice H."/>
            <person name="Cheng J.F."/>
            <person name="Saunders E."/>
            <person name="Han C."/>
            <person name="Bruce D."/>
            <person name="Goodwin L."/>
            <person name="Chain P."/>
            <person name="Pitluck S."/>
            <person name="Ovchinikova G."/>
            <person name="Pati A."/>
            <person name="Ivanova N."/>
            <person name="Mavromatis K."/>
            <person name="Chen A."/>
            <person name="Palaniappan K."/>
            <person name="Land M."/>
            <person name="Hauser L."/>
            <person name="Chang Y.J."/>
            <person name="Jeffries C.D."/>
            <person name="Brettin T."/>
            <person name="Goker M."/>
            <person name="Bristow J."/>
            <person name="Eisen J.A."/>
            <person name="Markowitz V."/>
            <person name="Hugenholtz P."/>
            <person name="Kyrpides N.C."/>
            <person name="Klenk H.P."/>
            <person name="Detter J.C."/>
        </authorList>
    </citation>
    <scope>NUCLEOTIDE SEQUENCE [LARGE SCALE GENOMIC DNA]</scope>
    <source>
        <strain evidence="2">ATCC 43812 / DSM 4252 / R-10</strain>
    </source>
</reference>
<dbReference type="PROSITE" id="PS51257">
    <property type="entry name" value="PROKAR_LIPOPROTEIN"/>
    <property type="match status" value="1"/>
</dbReference>
<organism evidence="1 2">
    <name type="scientific">Rhodothermus marinus (strain ATCC 43812 / DSM 4252 / R-10)</name>
    <name type="common">Rhodothermus obamensis</name>
    <dbReference type="NCBI Taxonomy" id="518766"/>
    <lineage>
        <taxon>Bacteria</taxon>
        <taxon>Pseudomonadati</taxon>
        <taxon>Rhodothermota</taxon>
        <taxon>Rhodothermia</taxon>
        <taxon>Rhodothermales</taxon>
        <taxon>Rhodothermaceae</taxon>
        <taxon>Rhodothermus</taxon>
    </lineage>
</organism>
<accession>D0MI25</accession>
<gene>
    <name evidence="1" type="ordered locus">Rmar_1243</name>
</gene>
<dbReference type="EMBL" id="CP001807">
    <property type="protein sequence ID" value="ACY48133.1"/>
    <property type="molecule type" value="Genomic_DNA"/>
</dbReference>
<name>D0MI25_RHOM4</name>
<dbReference type="eggNOG" id="ENOG5032WFK">
    <property type="taxonomic scope" value="Bacteria"/>
</dbReference>
<dbReference type="HOGENOM" id="CLU_064727_0_0_10"/>
<evidence type="ECO:0000313" key="2">
    <source>
        <dbReference type="Proteomes" id="UP000002221"/>
    </source>
</evidence>
<protein>
    <submittedName>
        <fullName evidence="1">Uncharacterized protein</fullName>
    </submittedName>
</protein>
<dbReference type="STRING" id="518766.Rmar_1243"/>
<keyword evidence="2" id="KW-1185">Reference proteome</keyword>
<sequence length="365" mass="40785">MKRASLLGIMLLVTGCWLVWPIPSQAQIWKRLQQKAEEAAKQKAEEKAAEEAEEAMAGDSDDGIADFRKLKALLPEEAAGLPRVRAEGSKGGAFGIRTSKAEAFYEEGDRSLHIEIVDPGTLQGFAALGYSWMQQDIDQEDEDGYERTLTLDGRRAYEKVTRYDGTVEAELSTVVADRFIVSLEGTNVSPEALREVLRSMDLAALEEMAKELGEAKAELTDFRVLKEMLPESIDGLERVEASGERSSAMGIQISQATATYRDGDREVRVKISDMGSMQQIMGFAAAWMRQEIDRETERGYERTIRYQGHPAYEKMERLEDGTTHATLQVVVRDRYMIELEGTNVSMDVLRAALEQIDLSRLEGEG</sequence>
<dbReference type="Proteomes" id="UP000002221">
    <property type="component" value="Chromosome"/>
</dbReference>
<proteinExistence type="predicted"/>
<dbReference type="RefSeq" id="WP_012843745.1">
    <property type="nucleotide sequence ID" value="NC_013501.1"/>
</dbReference>
<dbReference type="AlphaFoldDB" id="D0MI25"/>
<evidence type="ECO:0000313" key="1">
    <source>
        <dbReference type="EMBL" id="ACY48133.1"/>
    </source>
</evidence>